<dbReference type="AlphaFoldDB" id="A0AAW1VCE3"/>
<feature type="region of interest" description="Disordered" evidence="1">
    <location>
        <begin position="297"/>
        <end position="334"/>
    </location>
</feature>
<gene>
    <name evidence="2" type="ORF">WA026_010511</name>
</gene>
<evidence type="ECO:0000313" key="3">
    <source>
        <dbReference type="Proteomes" id="UP001431783"/>
    </source>
</evidence>
<accession>A0AAW1VCE3</accession>
<protein>
    <submittedName>
        <fullName evidence="2">Uncharacterized protein</fullName>
    </submittedName>
</protein>
<reference evidence="2 3" key="1">
    <citation type="submission" date="2023-03" db="EMBL/GenBank/DDBJ databases">
        <title>Genome insight into feeding habits of ladybird beetles.</title>
        <authorList>
            <person name="Li H.-S."/>
            <person name="Huang Y.-H."/>
            <person name="Pang H."/>
        </authorList>
    </citation>
    <scope>NUCLEOTIDE SEQUENCE [LARGE SCALE GENOMIC DNA]</scope>
    <source>
        <strain evidence="2">SYSU_2023b</strain>
        <tissue evidence="2">Whole body</tissue>
    </source>
</reference>
<name>A0AAW1VCE3_9CUCU</name>
<feature type="compositionally biased region" description="Basic and acidic residues" evidence="1">
    <location>
        <begin position="38"/>
        <end position="61"/>
    </location>
</feature>
<feature type="compositionally biased region" description="Polar residues" evidence="1">
    <location>
        <begin position="62"/>
        <end position="81"/>
    </location>
</feature>
<feature type="compositionally biased region" description="Basic and acidic residues" evidence="1">
    <location>
        <begin position="312"/>
        <end position="334"/>
    </location>
</feature>
<comment type="caution">
    <text evidence="2">The sequence shown here is derived from an EMBL/GenBank/DDBJ whole genome shotgun (WGS) entry which is preliminary data.</text>
</comment>
<keyword evidence="3" id="KW-1185">Reference proteome</keyword>
<evidence type="ECO:0000256" key="1">
    <source>
        <dbReference type="SAM" id="MobiDB-lite"/>
    </source>
</evidence>
<proteinExistence type="predicted"/>
<dbReference type="Proteomes" id="UP001431783">
    <property type="component" value="Unassembled WGS sequence"/>
</dbReference>
<dbReference type="EMBL" id="JARQZJ010000125">
    <property type="protein sequence ID" value="KAK9890422.1"/>
    <property type="molecule type" value="Genomic_DNA"/>
</dbReference>
<feature type="region of interest" description="Disordered" evidence="1">
    <location>
        <begin position="1"/>
        <end position="122"/>
    </location>
</feature>
<evidence type="ECO:0000313" key="2">
    <source>
        <dbReference type="EMBL" id="KAK9890422.1"/>
    </source>
</evidence>
<organism evidence="2 3">
    <name type="scientific">Henosepilachna vigintioctopunctata</name>
    <dbReference type="NCBI Taxonomy" id="420089"/>
    <lineage>
        <taxon>Eukaryota</taxon>
        <taxon>Metazoa</taxon>
        <taxon>Ecdysozoa</taxon>
        <taxon>Arthropoda</taxon>
        <taxon>Hexapoda</taxon>
        <taxon>Insecta</taxon>
        <taxon>Pterygota</taxon>
        <taxon>Neoptera</taxon>
        <taxon>Endopterygota</taxon>
        <taxon>Coleoptera</taxon>
        <taxon>Polyphaga</taxon>
        <taxon>Cucujiformia</taxon>
        <taxon>Coccinelloidea</taxon>
        <taxon>Coccinellidae</taxon>
        <taxon>Epilachninae</taxon>
        <taxon>Epilachnini</taxon>
        <taxon>Henosepilachna</taxon>
    </lineage>
</organism>
<sequence>MEGSNMKTLLYGNVNSRTRNETPLKKSVRSSSGSINGTDKETPTSRSDNRSVSKTSKHSEDNLTVTMSNNSRPQRSSSTEGSAMKSLLYGTPSPPASIATKKAPLKKSLRGSADNSKVNKGPMKAIHSIKSHGSDMNIRIYGDAQIPSGEGQYQDGSAESVDYSISRRPSLSRRSRSVGPLSVSEIQEENQEILRTNRYKGIGGSNMKNILYGGNTYGDETGKSDYNYNDWSNTSENVNVNTSEIQENNQEILRANRFKGIGGSNMKNILYGITANSYESDSNYECTTRCDNPFMENSPRGNEEQCPYIDPLPEKKVSSRKGYESKSETPRYETKPVIRHSAFEGDTMKNLLYGEHAPVTSTEPAYQSDDNYQEISDGEAAIEIQGKDEYPSCTSLHQDAADEENITLEFFSVESPEEPVGVLIPYDVINQFAPECGDNIERTAVALKHGHLVDCTCRMKMRNQQEKPPCVRHILPKDLQFYNEASKVLEIISSPFGEENDRKISAIENNLARKYPNYYNNFVQKFNRQLSEDYRTKEQQSKLGVITSYQKLLAEENLFSKRAKCPINKKENISGKMKNLEKDFHTACKTLKKDYPFLFVQLLQEYDFPSLALEKNVVEKNRMSLLDISQLGTQKLQEFEEMFTNQQFHE</sequence>